<dbReference type="PANTHER" id="PTHR36707">
    <property type="entry name" value="T20M3.17 PROTEIN"/>
    <property type="match status" value="1"/>
</dbReference>
<sequence length="438" mass="49917">MEEDIDLYKQLGKGSCYGDDECMWLSSVVSSPSSLFEDYRSSTSMHVFVDDKLLISWLSRLENSFLYLDKGSVLFDDPRVNVNPEEEESCLTALQRTILVTEDILKDDLMEEKQLTSLLKSCRNATSDSTMNNSESFRSSFEQFCEDSLSCNNFLIPCSTVFDFPSSCSQISDSEKTSFLVSLVNLDGEDSQWISSDTELELDYFQTCFPSPSCKNCEVSLPSSNVSTPSEVKDEQPRYCALLEHTFSDQEVDLEDFDTDEPLFWPSQWKQDWNCEDTWKCFSMSPRKCMTKPGSLQETSSKLVKSKFQVTKMDTKEGCRKRLEFSKGSTASTLLEWKQRSKNNCIKKINSAPSGLRKSNKISMKIVPMEMENDLKERKDREVPIPQSNCSDRDFLEDDITKNGELPIETLLGLGEFDGHEGVDSEFNEDTFSLDESL</sequence>
<dbReference type="Proteomes" id="UP001174677">
    <property type="component" value="Chromosome 6"/>
</dbReference>
<reference evidence="1" key="1">
    <citation type="journal article" date="2023" name="Plant Biotechnol. J.">
        <title>Chromosome-level wild Hevea brasiliensis genome provides new tools for genomic-assisted breeding and valuable loci to elevate rubber yield.</title>
        <authorList>
            <person name="Cheng H."/>
            <person name="Song X."/>
            <person name="Hu Y."/>
            <person name="Wu T."/>
            <person name="Yang Q."/>
            <person name="An Z."/>
            <person name="Feng S."/>
            <person name="Deng Z."/>
            <person name="Wu W."/>
            <person name="Zeng X."/>
            <person name="Tu M."/>
            <person name="Wang X."/>
            <person name="Huang H."/>
        </authorList>
    </citation>
    <scope>NUCLEOTIDE SEQUENCE</scope>
    <source>
        <strain evidence="1">MT/VB/25A 57/8</strain>
    </source>
</reference>
<dbReference type="PANTHER" id="PTHR36707:SF1">
    <property type="entry name" value="T20M3.17 PROTEIN"/>
    <property type="match status" value="1"/>
</dbReference>
<organism evidence="1 2">
    <name type="scientific">Hevea brasiliensis</name>
    <name type="common">Para rubber tree</name>
    <name type="synonym">Siphonia brasiliensis</name>
    <dbReference type="NCBI Taxonomy" id="3981"/>
    <lineage>
        <taxon>Eukaryota</taxon>
        <taxon>Viridiplantae</taxon>
        <taxon>Streptophyta</taxon>
        <taxon>Embryophyta</taxon>
        <taxon>Tracheophyta</taxon>
        <taxon>Spermatophyta</taxon>
        <taxon>Magnoliopsida</taxon>
        <taxon>eudicotyledons</taxon>
        <taxon>Gunneridae</taxon>
        <taxon>Pentapetalae</taxon>
        <taxon>rosids</taxon>
        <taxon>fabids</taxon>
        <taxon>Malpighiales</taxon>
        <taxon>Euphorbiaceae</taxon>
        <taxon>Crotonoideae</taxon>
        <taxon>Micrandreae</taxon>
        <taxon>Hevea</taxon>
    </lineage>
</organism>
<name>A0ABQ9MDZ1_HEVBR</name>
<keyword evidence="2" id="KW-1185">Reference proteome</keyword>
<protein>
    <submittedName>
        <fullName evidence="1">Uncharacterized protein</fullName>
    </submittedName>
</protein>
<gene>
    <name evidence="1" type="ORF">P3X46_010264</name>
</gene>
<proteinExistence type="predicted"/>
<evidence type="ECO:0000313" key="1">
    <source>
        <dbReference type="EMBL" id="KAJ9178376.1"/>
    </source>
</evidence>
<accession>A0ABQ9MDZ1</accession>
<comment type="caution">
    <text evidence="1">The sequence shown here is derived from an EMBL/GenBank/DDBJ whole genome shotgun (WGS) entry which is preliminary data.</text>
</comment>
<evidence type="ECO:0000313" key="2">
    <source>
        <dbReference type="Proteomes" id="UP001174677"/>
    </source>
</evidence>
<dbReference type="EMBL" id="JARPOI010000006">
    <property type="protein sequence ID" value="KAJ9178376.1"/>
    <property type="molecule type" value="Genomic_DNA"/>
</dbReference>